<reference evidence="2" key="1">
    <citation type="submission" date="2013-09" db="EMBL/GenBank/DDBJ databases">
        <title>Corchorus olitorius genome sequencing.</title>
        <authorList>
            <person name="Alam M."/>
            <person name="Haque M.S."/>
            <person name="Islam M.S."/>
            <person name="Emdad E.M."/>
            <person name="Islam M.M."/>
            <person name="Ahmed B."/>
            <person name="Halim A."/>
            <person name="Hossen Q.M.M."/>
            <person name="Hossain M.Z."/>
            <person name="Ahmed R."/>
            <person name="Khan M.M."/>
            <person name="Islam R."/>
            <person name="Rashid M.M."/>
            <person name="Khan S.A."/>
            <person name="Rahman M.S."/>
            <person name="Alam M."/>
            <person name="Yahiya A.S."/>
            <person name="Khan M.S."/>
            <person name="Azam M.S."/>
            <person name="Haque T."/>
            <person name="Lashkar M.Z.H."/>
            <person name="Akhand A.I."/>
            <person name="Morshed G."/>
            <person name="Roy S."/>
            <person name="Uddin K.S."/>
            <person name="Rabeya T."/>
            <person name="Hossain A.S."/>
            <person name="Chowdhury A."/>
            <person name="Snigdha A.R."/>
            <person name="Mortoza M.S."/>
            <person name="Matin S.A."/>
            <person name="Hoque S.M.E."/>
            <person name="Islam M.K."/>
            <person name="Roy D.K."/>
            <person name="Haider R."/>
            <person name="Moosa M.M."/>
            <person name="Elias S.M."/>
            <person name="Hasan A.M."/>
            <person name="Jahan S."/>
            <person name="Shafiuddin M."/>
            <person name="Mahmood N."/>
            <person name="Shommy N.S."/>
        </authorList>
    </citation>
    <scope>NUCLEOTIDE SEQUENCE [LARGE SCALE GENOMIC DNA]</scope>
    <source>
        <strain evidence="2">cv. O-4</strain>
    </source>
</reference>
<organism evidence="1 2">
    <name type="scientific">Corchorus olitorius</name>
    <dbReference type="NCBI Taxonomy" id="93759"/>
    <lineage>
        <taxon>Eukaryota</taxon>
        <taxon>Viridiplantae</taxon>
        <taxon>Streptophyta</taxon>
        <taxon>Embryophyta</taxon>
        <taxon>Tracheophyta</taxon>
        <taxon>Spermatophyta</taxon>
        <taxon>Magnoliopsida</taxon>
        <taxon>eudicotyledons</taxon>
        <taxon>Gunneridae</taxon>
        <taxon>Pentapetalae</taxon>
        <taxon>rosids</taxon>
        <taxon>malvids</taxon>
        <taxon>Malvales</taxon>
        <taxon>Malvaceae</taxon>
        <taxon>Grewioideae</taxon>
        <taxon>Apeibeae</taxon>
        <taxon>Corchorus</taxon>
    </lineage>
</organism>
<gene>
    <name evidence="1" type="ORF">COLO4_35280</name>
</gene>
<protein>
    <submittedName>
        <fullName evidence="1">Uncharacterized protein</fullName>
    </submittedName>
</protein>
<evidence type="ECO:0000313" key="2">
    <source>
        <dbReference type="Proteomes" id="UP000187203"/>
    </source>
</evidence>
<dbReference type="EMBL" id="AWUE01022524">
    <property type="protein sequence ID" value="OMO57548.1"/>
    <property type="molecule type" value="Genomic_DNA"/>
</dbReference>
<keyword evidence="2" id="KW-1185">Reference proteome</keyword>
<name>A0A1R3GHG4_9ROSI</name>
<dbReference type="AlphaFoldDB" id="A0A1R3GHG4"/>
<accession>A0A1R3GHG4</accession>
<proteinExistence type="predicted"/>
<comment type="caution">
    <text evidence="1">The sequence shown here is derived from an EMBL/GenBank/DDBJ whole genome shotgun (WGS) entry which is preliminary data.</text>
</comment>
<evidence type="ECO:0000313" key="1">
    <source>
        <dbReference type="EMBL" id="OMO57548.1"/>
    </source>
</evidence>
<dbReference type="Proteomes" id="UP000187203">
    <property type="component" value="Unassembled WGS sequence"/>
</dbReference>
<sequence length="29" mass="3145">MTTLAPHLTHELLACTTIAVEASYGRCQL</sequence>